<reference evidence="11" key="1">
    <citation type="submission" date="2022-03" db="EMBL/GenBank/DDBJ databases">
        <title>Streptomyces 7R015 and 7R016 isolated from Barleria lupulina in Thailand.</title>
        <authorList>
            <person name="Kanchanasin P."/>
            <person name="Phongsopitanun W."/>
            <person name="Tanasupawat S."/>
        </authorList>
    </citation>
    <scope>NUCLEOTIDE SEQUENCE</scope>
    <source>
        <strain evidence="11">7R015</strain>
    </source>
</reference>
<feature type="transmembrane region" description="Helical" evidence="8">
    <location>
        <begin position="371"/>
        <end position="392"/>
    </location>
</feature>
<comment type="similarity">
    <text evidence="1 5 6">Belongs to the peptidase S8 family.</text>
</comment>
<dbReference type="PANTHER" id="PTHR43806:SF11">
    <property type="entry name" value="CEREVISIN-RELATED"/>
    <property type="match status" value="1"/>
</dbReference>
<dbReference type="Gene3D" id="3.40.50.200">
    <property type="entry name" value="Peptidase S8/S53 domain"/>
    <property type="match status" value="1"/>
</dbReference>
<dbReference type="InterPro" id="IPR050131">
    <property type="entry name" value="Peptidase_S8_subtilisin-like"/>
</dbReference>
<keyword evidence="2 5" id="KW-0645">Protease</keyword>
<dbReference type="PANTHER" id="PTHR43806">
    <property type="entry name" value="PEPTIDASE S8"/>
    <property type="match status" value="1"/>
</dbReference>
<gene>
    <name evidence="11" type="ORF">MQP27_36995</name>
</gene>
<evidence type="ECO:0000313" key="11">
    <source>
        <dbReference type="EMBL" id="MCI3276687.1"/>
    </source>
</evidence>
<evidence type="ECO:0000256" key="8">
    <source>
        <dbReference type="SAM" id="Phobius"/>
    </source>
</evidence>
<feature type="active site" description="Charge relay system" evidence="5">
    <location>
        <position position="94"/>
    </location>
</feature>
<name>A0ABS9YHG0_9ACTN</name>
<feature type="region of interest" description="Disordered" evidence="7">
    <location>
        <begin position="305"/>
        <end position="359"/>
    </location>
</feature>
<dbReference type="PROSITE" id="PS51892">
    <property type="entry name" value="SUBTILASE"/>
    <property type="match status" value="1"/>
</dbReference>
<keyword evidence="8" id="KW-0812">Transmembrane</keyword>
<dbReference type="InterPro" id="IPR023827">
    <property type="entry name" value="Peptidase_S8_Asp-AS"/>
</dbReference>
<sequence length="409" mass="40001">MTPLRAGVPSAVLVAVLSLVGAAPAGTDPLRPQQYGLESSGLAAATEAGARADGVVVAVLDTGVDLDHPDLAGALVPGRDFVDGDTRPDDENGHGTHVAGVIAAGTGNGIGIAGGAPGAKIMPVRVLDADGTGDPDVIADAVRWAAGHGADVINLSLDDTGPADRLRKDGPLSRALRDVAGRAVVVAAAGNEDQAERVYRAGVPALVVQAVGPDGHPAEFSDFGDPRSVAAPGVDILSTVPGGYARKSGTSMAAPHVAAEAALLLGRGADPATVREVIADTAHPTDDPRLGAGLIDAQAALAVLASPDPSGDPPTTPAPTAGSDAAGTGGTDPAGSEGDPTVGSDAAGPVDSGGADTVGTGGADAVGSGGAALLGLSLVGVAGLLTALTVFLRRTRRQPQPRSRPRRHP</sequence>
<proteinExistence type="inferred from homology"/>
<comment type="caution">
    <text evidence="11">The sequence shown here is derived from an EMBL/GenBank/DDBJ whole genome shotgun (WGS) entry which is preliminary data.</text>
</comment>
<keyword evidence="12" id="KW-1185">Reference proteome</keyword>
<dbReference type="PROSITE" id="PS00136">
    <property type="entry name" value="SUBTILASE_ASP"/>
    <property type="match status" value="1"/>
</dbReference>
<evidence type="ECO:0000256" key="1">
    <source>
        <dbReference type="ARBA" id="ARBA00011073"/>
    </source>
</evidence>
<dbReference type="EMBL" id="JALDAY010000013">
    <property type="protein sequence ID" value="MCI3276687.1"/>
    <property type="molecule type" value="Genomic_DNA"/>
</dbReference>
<protein>
    <submittedName>
        <fullName evidence="11">S8 family serine peptidase</fullName>
    </submittedName>
</protein>
<dbReference type="PROSITE" id="PS00138">
    <property type="entry name" value="SUBTILASE_SER"/>
    <property type="match status" value="1"/>
</dbReference>
<dbReference type="Pfam" id="PF00082">
    <property type="entry name" value="Peptidase_S8"/>
    <property type="match status" value="1"/>
</dbReference>
<evidence type="ECO:0000256" key="6">
    <source>
        <dbReference type="RuleBase" id="RU003355"/>
    </source>
</evidence>
<dbReference type="PRINTS" id="PR00723">
    <property type="entry name" value="SUBTILISIN"/>
</dbReference>
<feature type="active site" description="Charge relay system" evidence="5">
    <location>
        <position position="61"/>
    </location>
</feature>
<dbReference type="InterPro" id="IPR022398">
    <property type="entry name" value="Peptidase_S8_His-AS"/>
</dbReference>
<feature type="signal peptide" evidence="9">
    <location>
        <begin position="1"/>
        <end position="25"/>
    </location>
</feature>
<evidence type="ECO:0000256" key="4">
    <source>
        <dbReference type="ARBA" id="ARBA00022825"/>
    </source>
</evidence>
<dbReference type="PROSITE" id="PS00137">
    <property type="entry name" value="SUBTILASE_HIS"/>
    <property type="match status" value="1"/>
</dbReference>
<evidence type="ECO:0000259" key="10">
    <source>
        <dbReference type="Pfam" id="PF00082"/>
    </source>
</evidence>
<feature type="active site" description="Charge relay system" evidence="5">
    <location>
        <position position="251"/>
    </location>
</feature>
<keyword evidence="8" id="KW-0472">Membrane</keyword>
<evidence type="ECO:0000256" key="3">
    <source>
        <dbReference type="ARBA" id="ARBA00022801"/>
    </source>
</evidence>
<evidence type="ECO:0000256" key="2">
    <source>
        <dbReference type="ARBA" id="ARBA00022670"/>
    </source>
</evidence>
<dbReference type="SUPFAM" id="SSF52743">
    <property type="entry name" value="Subtilisin-like"/>
    <property type="match status" value="1"/>
</dbReference>
<keyword evidence="3 5" id="KW-0378">Hydrolase</keyword>
<evidence type="ECO:0000256" key="7">
    <source>
        <dbReference type="SAM" id="MobiDB-lite"/>
    </source>
</evidence>
<dbReference type="InterPro" id="IPR000209">
    <property type="entry name" value="Peptidase_S8/S53_dom"/>
</dbReference>
<dbReference type="RefSeq" id="WP_242773540.1">
    <property type="nucleotide sequence ID" value="NZ_JALDAY010000013.1"/>
</dbReference>
<keyword evidence="4 5" id="KW-0720">Serine protease</keyword>
<accession>A0ABS9YHG0</accession>
<dbReference type="InterPro" id="IPR023828">
    <property type="entry name" value="Peptidase_S8_Ser-AS"/>
</dbReference>
<feature type="chain" id="PRO_5045366066" evidence="9">
    <location>
        <begin position="26"/>
        <end position="409"/>
    </location>
</feature>
<organism evidence="11 12">
    <name type="scientific">Streptomyces cylindrosporus</name>
    <dbReference type="NCBI Taxonomy" id="2927583"/>
    <lineage>
        <taxon>Bacteria</taxon>
        <taxon>Bacillati</taxon>
        <taxon>Actinomycetota</taxon>
        <taxon>Actinomycetes</taxon>
        <taxon>Kitasatosporales</taxon>
        <taxon>Streptomycetaceae</taxon>
        <taxon>Streptomyces</taxon>
    </lineage>
</organism>
<dbReference type="Proteomes" id="UP001165269">
    <property type="component" value="Unassembled WGS sequence"/>
</dbReference>
<evidence type="ECO:0000256" key="9">
    <source>
        <dbReference type="SAM" id="SignalP"/>
    </source>
</evidence>
<evidence type="ECO:0000313" key="12">
    <source>
        <dbReference type="Proteomes" id="UP001165269"/>
    </source>
</evidence>
<evidence type="ECO:0000256" key="5">
    <source>
        <dbReference type="PROSITE-ProRule" id="PRU01240"/>
    </source>
</evidence>
<keyword evidence="9" id="KW-0732">Signal</keyword>
<feature type="domain" description="Peptidase S8/S53" evidence="10">
    <location>
        <begin position="53"/>
        <end position="290"/>
    </location>
</feature>
<keyword evidence="8" id="KW-1133">Transmembrane helix</keyword>
<dbReference type="InterPro" id="IPR015500">
    <property type="entry name" value="Peptidase_S8_subtilisin-rel"/>
</dbReference>
<dbReference type="InterPro" id="IPR036852">
    <property type="entry name" value="Peptidase_S8/S53_dom_sf"/>
</dbReference>